<sequence length="301" mass="33085">MSTSNMWAQSGLQEYLAARNASLPCLPAVTNISKEVVRILGGNPGNMQLQGTNTYLVGTGQARILIDTGQGFPIWLTKLVEFLEQHQLSISHVLLTHWHPDHTGGLPALLSKYPHLKTAVSKACPDRDQNSIHDGQVFTAEGATIEAVFTPGHSLDHMCFVLEETGTMFTGDNILGHGNSVVVENLGKYMRSLELMKNHIHTQDIQVGYPGHGAVIEDLPSRLTLYMRHWETREKRVMSTFLGNGAAPKSLLTTREVTAHLYGAALDAMAGPFIAQVLSKLAEDGKIGFIMMDQEKKWFAL</sequence>
<feature type="domain" description="Metallo-beta-lactamase" evidence="6">
    <location>
        <begin position="51"/>
        <end position="212"/>
    </location>
</feature>
<comment type="similarity">
    <text evidence="2">Belongs to the metallo-beta-lactamase superfamily.</text>
</comment>
<dbReference type="InterPro" id="IPR047921">
    <property type="entry name" value="LACTB2-like_MBL-fold"/>
</dbReference>
<dbReference type="SMART" id="SM00849">
    <property type="entry name" value="Lactamase_B"/>
    <property type="match status" value="1"/>
</dbReference>
<organism evidence="7 8">
    <name type="scientific">Penicillium brevicompactum</name>
    <dbReference type="NCBI Taxonomy" id="5074"/>
    <lineage>
        <taxon>Eukaryota</taxon>
        <taxon>Fungi</taxon>
        <taxon>Dikarya</taxon>
        <taxon>Ascomycota</taxon>
        <taxon>Pezizomycotina</taxon>
        <taxon>Eurotiomycetes</taxon>
        <taxon>Eurotiomycetidae</taxon>
        <taxon>Eurotiales</taxon>
        <taxon>Aspergillaceae</taxon>
        <taxon>Penicillium</taxon>
    </lineage>
</organism>
<dbReference type="EMBL" id="JAPZBR010000002">
    <property type="protein sequence ID" value="KAJ5362944.1"/>
    <property type="molecule type" value="Genomic_DNA"/>
</dbReference>
<dbReference type="Gene3D" id="3.60.15.10">
    <property type="entry name" value="Ribonuclease Z/Hydroxyacylglutathione hydrolase-like"/>
    <property type="match status" value="1"/>
</dbReference>
<keyword evidence="4" id="KW-0378">Hydrolase</keyword>
<gene>
    <name evidence="7" type="ORF">N7541_003788</name>
</gene>
<dbReference type="GO" id="GO:0016787">
    <property type="term" value="F:hydrolase activity"/>
    <property type="evidence" value="ECO:0007669"/>
    <property type="project" value="UniProtKB-KW"/>
</dbReference>
<dbReference type="FunFam" id="3.60.15.10:FF:000041">
    <property type="entry name" value="Metallo-beta-lactamase domain protein"/>
    <property type="match status" value="1"/>
</dbReference>
<evidence type="ECO:0000313" key="7">
    <source>
        <dbReference type="EMBL" id="KAJ5362944.1"/>
    </source>
</evidence>
<keyword evidence="8" id="KW-1185">Reference proteome</keyword>
<proteinExistence type="inferred from homology"/>
<evidence type="ECO:0000256" key="2">
    <source>
        <dbReference type="ARBA" id="ARBA00007749"/>
    </source>
</evidence>
<comment type="cofactor">
    <cofactor evidence="1">
        <name>Zn(2+)</name>
        <dbReference type="ChEBI" id="CHEBI:29105"/>
    </cofactor>
</comment>
<dbReference type="SUPFAM" id="SSF56281">
    <property type="entry name" value="Metallo-hydrolase/oxidoreductase"/>
    <property type="match status" value="1"/>
</dbReference>
<accession>A0A9W9RQ17</accession>
<reference evidence="7" key="2">
    <citation type="journal article" date="2023" name="IMA Fungus">
        <title>Comparative genomic study of the Penicillium genus elucidates a diverse pangenome and 15 lateral gene transfer events.</title>
        <authorList>
            <person name="Petersen C."/>
            <person name="Sorensen T."/>
            <person name="Nielsen M.R."/>
            <person name="Sondergaard T.E."/>
            <person name="Sorensen J.L."/>
            <person name="Fitzpatrick D.A."/>
            <person name="Frisvad J.C."/>
            <person name="Nielsen K.L."/>
        </authorList>
    </citation>
    <scope>NUCLEOTIDE SEQUENCE</scope>
    <source>
        <strain evidence="7">IBT 35675</strain>
    </source>
</reference>
<evidence type="ECO:0000256" key="4">
    <source>
        <dbReference type="ARBA" id="ARBA00022801"/>
    </source>
</evidence>
<evidence type="ECO:0000256" key="3">
    <source>
        <dbReference type="ARBA" id="ARBA00022723"/>
    </source>
</evidence>
<keyword evidence="5" id="KW-0862">Zinc</keyword>
<dbReference type="InterPro" id="IPR036866">
    <property type="entry name" value="RibonucZ/Hydroxyglut_hydro"/>
</dbReference>
<dbReference type="GO" id="GO:0044550">
    <property type="term" value="P:secondary metabolite biosynthetic process"/>
    <property type="evidence" value="ECO:0007669"/>
    <property type="project" value="TreeGrafter"/>
</dbReference>
<keyword evidence="3" id="KW-0479">Metal-binding</keyword>
<dbReference type="InterPro" id="IPR001279">
    <property type="entry name" value="Metallo-B-lactamas"/>
</dbReference>
<dbReference type="InterPro" id="IPR050662">
    <property type="entry name" value="Sec-metab_biosynth-thioest"/>
</dbReference>
<comment type="caution">
    <text evidence="7">The sequence shown here is derived from an EMBL/GenBank/DDBJ whole genome shotgun (WGS) entry which is preliminary data.</text>
</comment>
<dbReference type="Pfam" id="PF00753">
    <property type="entry name" value="Lactamase_B"/>
    <property type="match status" value="1"/>
</dbReference>
<evidence type="ECO:0000256" key="1">
    <source>
        <dbReference type="ARBA" id="ARBA00001947"/>
    </source>
</evidence>
<dbReference type="CDD" id="cd07722">
    <property type="entry name" value="LACTB2-like_MBL-fold"/>
    <property type="match status" value="1"/>
</dbReference>
<evidence type="ECO:0000313" key="8">
    <source>
        <dbReference type="Proteomes" id="UP001148299"/>
    </source>
</evidence>
<evidence type="ECO:0000256" key="5">
    <source>
        <dbReference type="ARBA" id="ARBA00022833"/>
    </source>
</evidence>
<dbReference type="GO" id="GO:0046872">
    <property type="term" value="F:metal ion binding"/>
    <property type="evidence" value="ECO:0007669"/>
    <property type="project" value="UniProtKB-KW"/>
</dbReference>
<reference evidence="7" key="1">
    <citation type="submission" date="2022-12" db="EMBL/GenBank/DDBJ databases">
        <authorList>
            <person name="Petersen C."/>
        </authorList>
    </citation>
    <scope>NUCLEOTIDE SEQUENCE</scope>
    <source>
        <strain evidence="7">IBT 35675</strain>
    </source>
</reference>
<name>A0A9W9RQ17_PENBR</name>
<dbReference type="AlphaFoldDB" id="A0A9W9RQ17"/>
<dbReference type="PANTHER" id="PTHR23131:SF2">
    <property type="entry name" value="LACTAMASE-LIKE PROTEIN APTB-RELATED"/>
    <property type="match status" value="1"/>
</dbReference>
<evidence type="ECO:0000259" key="6">
    <source>
        <dbReference type="SMART" id="SM00849"/>
    </source>
</evidence>
<dbReference type="Proteomes" id="UP001148299">
    <property type="component" value="Unassembled WGS sequence"/>
</dbReference>
<protein>
    <recommendedName>
        <fullName evidence="6">Metallo-beta-lactamase domain-containing protein</fullName>
    </recommendedName>
</protein>
<dbReference type="PANTHER" id="PTHR23131">
    <property type="entry name" value="ENDORIBONUCLEASE LACTB2"/>
    <property type="match status" value="1"/>
</dbReference>